<evidence type="ECO:0000313" key="2">
    <source>
        <dbReference type="Proteomes" id="UP000030745"/>
    </source>
</evidence>
<gene>
    <name evidence="1" type="ORF">SPRG_21571</name>
</gene>
<evidence type="ECO:0000313" key="1">
    <source>
        <dbReference type="EMBL" id="KDO18722.1"/>
    </source>
</evidence>
<dbReference type="EMBL" id="KK583401">
    <property type="protein sequence ID" value="KDO18722.1"/>
    <property type="molecule type" value="Genomic_DNA"/>
</dbReference>
<dbReference type="Proteomes" id="UP000030745">
    <property type="component" value="Unassembled WGS sequence"/>
</dbReference>
<dbReference type="AlphaFoldDB" id="A0A067BVX1"/>
<organism evidence="1 2">
    <name type="scientific">Saprolegnia parasitica (strain CBS 223.65)</name>
    <dbReference type="NCBI Taxonomy" id="695850"/>
    <lineage>
        <taxon>Eukaryota</taxon>
        <taxon>Sar</taxon>
        <taxon>Stramenopiles</taxon>
        <taxon>Oomycota</taxon>
        <taxon>Saprolegniomycetes</taxon>
        <taxon>Saprolegniales</taxon>
        <taxon>Saprolegniaceae</taxon>
        <taxon>Saprolegnia</taxon>
    </lineage>
</organism>
<reference evidence="1 2" key="1">
    <citation type="journal article" date="2013" name="PLoS Genet.">
        <title>Distinctive expansion of potential virulence genes in the genome of the oomycete fish pathogen Saprolegnia parasitica.</title>
        <authorList>
            <person name="Jiang R.H."/>
            <person name="de Bruijn I."/>
            <person name="Haas B.J."/>
            <person name="Belmonte R."/>
            <person name="Lobach L."/>
            <person name="Christie J."/>
            <person name="van den Ackerveken G."/>
            <person name="Bottin A."/>
            <person name="Bulone V."/>
            <person name="Diaz-Moreno S.M."/>
            <person name="Dumas B."/>
            <person name="Fan L."/>
            <person name="Gaulin E."/>
            <person name="Govers F."/>
            <person name="Grenville-Briggs L.J."/>
            <person name="Horner N.R."/>
            <person name="Levin J.Z."/>
            <person name="Mammella M."/>
            <person name="Meijer H.J."/>
            <person name="Morris P."/>
            <person name="Nusbaum C."/>
            <person name="Oome S."/>
            <person name="Phillips A.J."/>
            <person name="van Rooyen D."/>
            <person name="Rzeszutek E."/>
            <person name="Saraiva M."/>
            <person name="Secombes C.J."/>
            <person name="Seidl M.F."/>
            <person name="Snel B."/>
            <person name="Stassen J.H."/>
            <person name="Sykes S."/>
            <person name="Tripathy S."/>
            <person name="van den Berg H."/>
            <person name="Vega-Arreguin J.C."/>
            <person name="Wawra S."/>
            <person name="Young S.K."/>
            <person name="Zeng Q."/>
            <person name="Dieguez-Uribeondo J."/>
            <person name="Russ C."/>
            <person name="Tyler B.M."/>
            <person name="van West P."/>
        </authorList>
    </citation>
    <scope>NUCLEOTIDE SEQUENCE [LARGE SCALE GENOMIC DNA]</scope>
    <source>
        <strain evidence="1 2">CBS 223.65</strain>
    </source>
</reference>
<feature type="non-terminal residue" evidence="1">
    <location>
        <position position="1"/>
    </location>
</feature>
<protein>
    <submittedName>
        <fullName evidence="1">Uncharacterized protein</fullName>
    </submittedName>
</protein>
<keyword evidence="2" id="KW-1185">Reference proteome</keyword>
<dbReference type="VEuPathDB" id="FungiDB:SPRG_21571"/>
<accession>A0A067BVX1</accession>
<name>A0A067BVX1_SAPPC</name>
<dbReference type="GeneID" id="24142240"/>
<dbReference type="RefSeq" id="XP_012210568.1">
    <property type="nucleotide sequence ID" value="XM_012355178.1"/>
</dbReference>
<dbReference type="KEGG" id="spar:SPRG_21571"/>
<sequence>TTVPASPGATPAVALAKCDECLLVGTDQLDSGRSRLPGPHVGRDDGLVHVASARCYACLRHQELAAFHGHGRIQESVGPGLCATSPPHLLSGAAHERPSTPL</sequence>
<proteinExistence type="predicted"/>